<dbReference type="Pfam" id="PF14322">
    <property type="entry name" value="SusD-like_3"/>
    <property type="match status" value="1"/>
</dbReference>
<organism evidence="8 9">
    <name type="scientific">Pedobacter psychrodurus</name>
    <dbReference type="NCBI Taxonomy" id="2530456"/>
    <lineage>
        <taxon>Bacteria</taxon>
        <taxon>Pseudomonadati</taxon>
        <taxon>Bacteroidota</taxon>
        <taxon>Sphingobacteriia</taxon>
        <taxon>Sphingobacteriales</taxon>
        <taxon>Sphingobacteriaceae</taxon>
        <taxon>Pedobacter</taxon>
    </lineage>
</organism>
<dbReference type="RefSeq" id="WP_131533133.1">
    <property type="nucleotide sequence ID" value="NZ_SJSO01000020.1"/>
</dbReference>
<dbReference type="AlphaFoldDB" id="A0A4R0PPV8"/>
<dbReference type="SUPFAM" id="SSF48452">
    <property type="entry name" value="TPR-like"/>
    <property type="match status" value="1"/>
</dbReference>
<name>A0A4R0PPV8_9SPHI</name>
<evidence type="ECO:0000256" key="5">
    <source>
        <dbReference type="ARBA" id="ARBA00023237"/>
    </source>
</evidence>
<gene>
    <name evidence="8" type="ORF">EZ456_19715</name>
</gene>
<keyword evidence="9" id="KW-1185">Reference proteome</keyword>
<accession>A0A4R0PPV8</accession>
<evidence type="ECO:0000256" key="3">
    <source>
        <dbReference type="ARBA" id="ARBA00022729"/>
    </source>
</evidence>
<dbReference type="Pfam" id="PF07980">
    <property type="entry name" value="SusD_RagB"/>
    <property type="match status" value="1"/>
</dbReference>
<dbReference type="GO" id="GO:0009279">
    <property type="term" value="C:cell outer membrane"/>
    <property type="evidence" value="ECO:0007669"/>
    <property type="project" value="UniProtKB-SubCell"/>
</dbReference>
<comment type="subcellular location">
    <subcellularLocation>
        <location evidence="1">Cell outer membrane</location>
    </subcellularLocation>
</comment>
<evidence type="ECO:0000256" key="1">
    <source>
        <dbReference type="ARBA" id="ARBA00004442"/>
    </source>
</evidence>
<evidence type="ECO:0000259" key="6">
    <source>
        <dbReference type="Pfam" id="PF07980"/>
    </source>
</evidence>
<comment type="similarity">
    <text evidence="2">Belongs to the SusD family.</text>
</comment>
<evidence type="ECO:0000313" key="9">
    <source>
        <dbReference type="Proteomes" id="UP000293925"/>
    </source>
</evidence>
<comment type="caution">
    <text evidence="8">The sequence shown here is derived from an EMBL/GenBank/DDBJ whole genome shotgun (WGS) entry which is preliminary data.</text>
</comment>
<evidence type="ECO:0000256" key="4">
    <source>
        <dbReference type="ARBA" id="ARBA00023136"/>
    </source>
</evidence>
<dbReference type="Gene3D" id="1.25.40.390">
    <property type="match status" value="1"/>
</dbReference>
<dbReference type="OrthoDB" id="9773740at2"/>
<evidence type="ECO:0000256" key="2">
    <source>
        <dbReference type="ARBA" id="ARBA00006275"/>
    </source>
</evidence>
<dbReference type="Proteomes" id="UP000293925">
    <property type="component" value="Unassembled WGS sequence"/>
</dbReference>
<dbReference type="InterPro" id="IPR033985">
    <property type="entry name" value="SusD-like_N"/>
</dbReference>
<dbReference type="InterPro" id="IPR011990">
    <property type="entry name" value="TPR-like_helical_dom_sf"/>
</dbReference>
<dbReference type="InterPro" id="IPR012944">
    <property type="entry name" value="SusD_RagB_dom"/>
</dbReference>
<keyword evidence="3" id="KW-0732">Signal</keyword>
<evidence type="ECO:0000259" key="7">
    <source>
        <dbReference type="Pfam" id="PF14322"/>
    </source>
</evidence>
<proteinExistence type="inferred from homology"/>
<dbReference type="CDD" id="cd08977">
    <property type="entry name" value="SusD"/>
    <property type="match status" value="1"/>
</dbReference>
<keyword evidence="5" id="KW-0998">Cell outer membrane</keyword>
<sequence length="539" mass="60884">MTIINMKYSNYKISICHKITLALVLSLICVGNFSCKKIDDTQSVRLATEESNWKTLEDARANLLSVYGLLRSATVSDNTHWLMGDLRQGDFAITNRADLKSIVSGQLNAQYPVIKRITNWRRFYAAINAASIFIERSKEIVGKDPRYTQINNNVDVAQAKMLRGFAYFYMVRIWGDVPLLTSSHDGDFVKLPRTNKEKVLQFATSEVLAAAQVVPFRYGGTDPILPGLYYGGNWPTWNGIIFTRLSAYIILAHIAAWQGNYLDAANYSKFVLDNQSTQYFVDGANPLDYIDMDALTNNVNYYSPFAFKRATLMVGFPFEAGNGLSTANGHIEQLTLAAPFIPKETPEMFVPKDSILKIFTDPQDLRFGMIGNSGYYRTNYFTNFASEQPIFSKIKVVGTQAETQGNFTFYSSSMVFSRLEEITLLRAEACAVLGQRTEAINALNRAANLRGPIVYDPASGKDLIDAIFQERRRELMGEGWRWYDIVRYNRIKKSNGTFIKKNGTPLTFRQFEDAGGIYWPVSPDVINANSSVTQNPYWQ</sequence>
<feature type="domain" description="SusD-like N-terminal" evidence="7">
    <location>
        <begin position="91"/>
        <end position="216"/>
    </location>
</feature>
<keyword evidence="4" id="KW-0472">Membrane</keyword>
<dbReference type="EMBL" id="SJSO01000020">
    <property type="protein sequence ID" value="TCD20374.1"/>
    <property type="molecule type" value="Genomic_DNA"/>
</dbReference>
<protein>
    <submittedName>
        <fullName evidence="8">RagB/SusD family nutrient uptake outer membrane protein</fullName>
    </submittedName>
</protein>
<feature type="domain" description="RagB/SusD" evidence="6">
    <location>
        <begin position="399"/>
        <end position="538"/>
    </location>
</feature>
<evidence type="ECO:0000313" key="8">
    <source>
        <dbReference type="EMBL" id="TCD20374.1"/>
    </source>
</evidence>
<reference evidence="8 9" key="1">
    <citation type="submission" date="2019-02" db="EMBL/GenBank/DDBJ databases">
        <title>Pedobacter sp. RP-3-21 sp. nov., isolated from Arctic soil.</title>
        <authorList>
            <person name="Dahal R.H."/>
        </authorList>
    </citation>
    <scope>NUCLEOTIDE SEQUENCE [LARGE SCALE GENOMIC DNA]</scope>
    <source>
        <strain evidence="8 9">RP-3-21</strain>
    </source>
</reference>